<name>A0ABT8WYP8_9FLAO</name>
<organism evidence="1 2">
    <name type="scientific">Flavivirga amylovorans</name>
    <dbReference type="NCBI Taxonomy" id="870486"/>
    <lineage>
        <taxon>Bacteria</taxon>
        <taxon>Pseudomonadati</taxon>
        <taxon>Bacteroidota</taxon>
        <taxon>Flavobacteriia</taxon>
        <taxon>Flavobacteriales</taxon>
        <taxon>Flavobacteriaceae</taxon>
        <taxon>Flavivirga</taxon>
    </lineage>
</organism>
<sequence length="179" mass="20986">MNLKRIALTVLVVFTTNSLLAQKKRDLIKEIESYEKSVVGNASFDKDHSEVWNAIYIIASEEYNTISRESESKGYIEAIQETTTYKEHITIEIRGDKPPYRVSFQVKQERRTKKEDGSLTNWESFTSNTLQSYYFRLQKRLFELLNGPLELSEKLNIKIEQYNSKQSKARKKVLKGKDY</sequence>
<dbReference type="EMBL" id="JAUOEM010000001">
    <property type="protein sequence ID" value="MDO5986757.1"/>
    <property type="molecule type" value="Genomic_DNA"/>
</dbReference>
<proteinExistence type="predicted"/>
<evidence type="ECO:0000313" key="1">
    <source>
        <dbReference type="EMBL" id="MDO5986757.1"/>
    </source>
</evidence>
<gene>
    <name evidence="1" type="ORF">Q4Q39_04985</name>
</gene>
<dbReference type="RefSeq" id="WP_303281271.1">
    <property type="nucleotide sequence ID" value="NZ_BAABCZ010000016.1"/>
</dbReference>
<evidence type="ECO:0008006" key="3">
    <source>
        <dbReference type="Google" id="ProtNLM"/>
    </source>
</evidence>
<evidence type="ECO:0000313" key="2">
    <source>
        <dbReference type="Proteomes" id="UP001176891"/>
    </source>
</evidence>
<reference evidence="1" key="1">
    <citation type="submission" date="2023-07" db="EMBL/GenBank/DDBJ databases">
        <title>Two novel species in the genus Flavivirga.</title>
        <authorList>
            <person name="Kwon K."/>
        </authorList>
    </citation>
    <scope>NUCLEOTIDE SEQUENCE</scope>
    <source>
        <strain evidence="1">KACC 14157</strain>
    </source>
</reference>
<protein>
    <recommendedName>
        <fullName evidence="3">DUF4468 domain-containing protein</fullName>
    </recommendedName>
</protein>
<dbReference type="Proteomes" id="UP001176891">
    <property type="component" value="Unassembled WGS sequence"/>
</dbReference>
<keyword evidence="2" id="KW-1185">Reference proteome</keyword>
<accession>A0ABT8WYP8</accession>
<comment type="caution">
    <text evidence="1">The sequence shown here is derived from an EMBL/GenBank/DDBJ whole genome shotgun (WGS) entry which is preliminary data.</text>
</comment>